<dbReference type="SUPFAM" id="SSF55729">
    <property type="entry name" value="Acyl-CoA N-acyltransferases (Nat)"/>
    <property type="match status" value="1"/>
</dbReference>
<protein>
    <submittedName>
        <fullName evidence="2">N-acetyltransferase</fullName>
    </submittedName>
</protein>
<proteinExistence type="predicted"/>
<dbReference type="PANTHER" id="PTHR43441:SF2">
    <property type="entry name" value="FAMILY ACETYLTRANSFERASE, PUTATIVE (AFU_ORTHOLOGUE AFUA_7G00850)-RELATED"/>
    <property type="match status" value="1"/>
</dbReference>
<dbReference type="Pfam" id="PF13302">
    <property type="entry name" value="Acetyltransf_3"/>
    <property type="match status" value="1"/>
</dbReference>
<dbReference type="EMBL" id="SGIM01000003">
    <property type="protein sequence ID" value="RZF54433.1"/>
    <property type="molecule type" value="Genomic_DNA"/>
</dbReference>
<accession>A0A4Q6XH56</accession>
<reference evidence="2 3" key="1">
    <citation type="submission" date="2019-02" db="EMBL/GenBank/DDBJ databases">
        <title>The draft genome of Acinetobacter halotolerans strain JCM 31009.</title>
        <authorList>
            <person name="Qin J."/>
            <person name="Feng Y."/>
            <person name="Nemec A."/>
            <person name="Zong Z."/>
        </authorList>
    </citation>
    <scope>NUCLEOTIDE SEQUENCE [LARGE SCALE GENOMIC DNA]</scope>
    <source>
        <strain evidence="2 3">JCM 31009</strain>
    </source>
</reference>
<evidence type="ECO:0000259" key="1">
    <source>
        <dbReference type="Pfam" id="PF13302"/>
    </source>
</evidence>
<evidence type="ECO:0000313" key="3">
    <source>
        <dbReference type="Proteomes" id="UP000292110"/>
    </source>
</evidence>
<dbReference type="AlphaFoldDB" id="A0A4Q6XH56"/>
<sequence>MGTNLFQNQKFISALANEEFYLHVLREEDANDVYEAIIDSLAHLQKYPATIPWVLNKQSLENTRLYCQNVQDNLSKNKDVVFVIRHKKTGRLIGLVGLHNICWEILRLEIGFWGNIAFNKQGLMKQAIQRLLEVLQVHYNFKRIEALVDDENQDARKLCEKLSFQLESIMRNALRNPIDRSLRHLCVYTIISG</sequence>
<dbReference type="InterPro" id="IPR016181">
    <property type="entry name" value="Acyl_CoA_acyltransferase"/>
</dbReference>
<comment type="caution">
    <text evidence="2">The sequence shown here is derived from an EMBL/GenBank/DDBJ whole genome shotgun (WGS) entry which is preliminary data.</text>
</comment>
<name>A0A4Q6XH56_9GAMM</name>
<dbReference type="InterPro" id="IPR000182">
    <property type="entry name" value="GNAT_dom"/>
</dbReference>
<dbReference type="Proteomes" id="UP000292110">
    <property type="component" value="Unassembled WGS sequence"/>
</dbReference>
<dbReference type="GO" id="GO:0005737">
    <property type="term" value="C:cytoplasm"/>
    <property type="evidence" value="ECO:0007669"/>
    <property type="project" value="TreeGrafter"/>
</dbReference>
<keyword evidence="3" id="KW-1185">Reference proteome</keyword>
<feature type="domain" description="N-acetyltransferase" evidence="1">
    <location>
        <begin position="22"/>
        <end position="165"/>
    </location>
</feature>
<gene>
    <name evidence="2" type="ORF">EXE30_04205</name>
</gene>
<organism evidence="2 3">
    <name type="scientific">Acinetobacter halotolerans</name>
    <dbReference type="NCBI Taxonomy" id="1752076"/>
    <lineage>
        <taxon>Bacteria</taxon>
        <taxon>Pseudomonadati</taxon>
        <taxon>Pseudomonadota</taxon>
        <taxon>Gammaproteobacteria</taxon>
        <taxon>Moraxellales</taxon>
        <taxon>Moraxellaceae</taxon>
        <taxon>Acinetobacter</taxon>
    </lineage>
</organism>
<dbReference type="Gene3D" id="3.40.630.30">
    <property type="match status" value="1"/>
</dbReference>
<evidence type="ECO:0000313" key="2">
    <source>
        <dbReference type="EMBL" id="RZF54433.1"/>
    </source>
</evidence>
<dbReference type="PANTHER" id="PTHR43441">
    <property type="entry name" value="RIBOSOMAL-PROTEIN-SERINE ACETYLTRANSFERASE"/>
    <property type="match status" value="1"/>
</dbReference>
<keyword evidence="2" id="KW-0808">Transferase</keyword>
<dbReference type="GO" id="GO:0008999">
    <property type="term" value="F:protein-N-terminal-alanine acetyltransferase activity"/>
    <property type="evidence" value="ECO:0007669"/>
    <property type="project" value="TreeGrafter"/>
</dbReference>
<dbReference type="GO" id="GO:1990189">
    <property type="term" value="F:protein N-terminal-serine acetyltransferase activity"/>
    <property type="evidence" value="ECO:0007669"/>
    <property type="project" value="TreeGrafter"/>
</dbReference>
<dbReference type="InterPro" id="IPR051908">
    <property type="entry name" value="Ribosomal_N-acetyltransferase"/>
</dbReference>